<organism evidence="1 2">
    <name type="scientific">Azospirillum argentinense</name>
    <dbReference type="NCBI Taxonomy" id="2970906"/>
    <lineage>
        <taxon>Bacteria</taxon>
        <taxon>Pseudomonadati</taxon>
        <taxon>Pseudomonadota</taxon>
        <taxon>Alphaproteobacteria</taxon>
        <taxon>Rhodospirillales</taxon>
        <taxon>Azospirillaceae</taxon>
        <taxon>Azospirillum</taxon>
    </lineage>
</organism>
<proteinExistence type="predicted"/>
<comment type="caution">
    <text evidence="1">The sequence shown here is derived from an EMBL/GenBank/DDBJ whole genome shotgun (WGS) entry which is preliminary data.</text>
</comment>
<keyword evidence="1" id="KW-0614">Plasmid</keyword>
<protein>
    <submittedName>
        <fullName evidence="1">Uncharacterized protein</fullName>
    </submittedName>
</protein>
<name>A0A2K1FS24_9PROT</name>
<accession>A0A2K1FS24</accession>
<evidence type="ECO:0000313" key="2">
    <source>
        <dbReference type="Proteomes" id="UP000236268"/>
    </source>
</evidence>
<geneLocation type="plasmid" evidence="1">
    <name>p32unnamed</name>
</geneLocation>
<dbReference type="Proteomes" id="UP000236268">
    <property type="component" value="Unassembled WGS sequence"/>
</dbReference>
<evidence type="ECO:0000313" key="1">
    <source>
        <dbReference type="EMBL" id="PNQ95330.1"/>
    </source>
</evidence>
<dbReference type="OrthoDB" id="7042076at2"/>
<reference evidence="1 2" key="1">
    <citation type="submission" date="2018-01" db="EMBL/GenBank/DDBJ databases">
        <title>Whole genome sequence of Azospirillum brasilense REC3 isolated from strawberry roots.</title>
        <authorList>
            <person name="Fontana C.A."/>
            <person name="Salazar S.M."/>
            <person name="Bassi D."/>
            <person name="Puglisi E."/>
            <person name="Lovaisa N.C."/>
            <person name="Toffoli L.M."/>
            <person name="Pedraza R."/>
            <person name="Cocconcelli P.S."/>
        </authorList>
    </citation>
    <scope>NUCLEOTIDE SEQUENCE [LARGE SCALE GENOMIC DNA]</scope>
    <source>
        <strain evidence="1 2">REC3</strain>
        <plasmid evidence="1">p32unnamed</plasmid>
    </source>
</reference>
<gene>
    <name evidence="1" type="ORF">C1S70_29420</name>
</gene>
<sequence length="175" mass="18243">MCMAIAAENIALGVCDVTFATLDLGATKGGVEVAIETSTYEVTADQTGETPIKEVITGTTVTVTVPMLETNLTKLLKVMPQAVGIGAAGSEVGVEIRSGVNTDLLEAAGELKLHPTGLPASDTTQDFLAFKAAPVPKFAVRYATGEERVYEVTFKCYPDTTANNKIAVFGKPTAA</sequence>
<dbReference type="AlphaFoldDB" id="A0A2K1FS24"/>
<dbReference type="EMBL" id="POWG01000052">
    <property type="protein sequence ID" value="PNQ95330.1"/>
    <property type="molecule type" value="Genomic_DNA"/>
</dbReference>